<evidence type="ECO:0000313" key="3">
    <source>
        <dbReference type="Proteomes" id="UP001140206"/>
    </source>
</evidence>
<evidence type="ECO:0000259" key="1">
    <source>
        <dbReference type="Pfam" id="PF13966"/>
    </source>
</evidence>
<sequence>MVSTLPRYKSDHSPLLLNSDKKEEGGHIFRYESKWAEEEDFSQLVPQWWKQMSPGLDKATSWQKTIKGDTILSLEPEFWRNAPQLSQDDVAALIQPFSELEIKDALFSSEGDKTPGPDARGAGFISGLGPSIDEGQQITNLHYADDTIVFCKAEPQIVQVMKWTFIAFEALSGMKVNYNKCEAFPINLEMDIAQHLADLFGCKIGDWPILYLGIPIHWRKSRKSDWNSIVERCHKRLQGWVGNLLSYGGKVVLINSILSALPTYMMSFHLMPACVRKKLDQIRSNFLWNSGTARKIHLHNWDGVCRPKMRGGLGITNLQNFNMALLCKWVWRLRDPACKGWWKTLVKMKYSNTSNQQKWSPFWKTINRFAQCVNILRAVTIRNGKHSLFWEDCWHQDMPLKISHSSLYEICSDKNLTVERAFSNNFRNITFKRQLSFVQHRDFLFLIQDISCHLPLLDDDDIVTWKGGSQISFSTKDMYLWLDDRGVNSPFFNNIWKLKIPLKIQIFLWLLCKDRLLTRTKLRDKGIVDSVQCVYCPGDENSNHLFFACAYMQPVWRWLCRNLNISQIPSSLQHFFIVAEQLQDRAKLPFRLCSAAALWICWKQRNDICFQNTSPVSILAFLAKIKSLLMYWSGMWPPDVKMQVLDMIGAVEMARQTRTKSYNVWAPLGNTDEEVWIEDLEGQPSVEDGWITCVG</sequence>
<name>A0AAV8EI95_9POAL</name>
<feature type="domain" description="Reverse transcriptase zinc-binding" evidence="1">
    <location>
        <begin position="473"/>
        <end position="556"/>
    </location>
</feature>
<comment type="caution">
    <text evidence="2">The sequence shown here is derived from an EMBL/GenBank/DDBJ whole genome shotgun (WGS) entry which is preliminary data.</text>
</comment>
<keyword evidence="2" id="KW-0695">RNA-directed DNA polymerase</keyword>
<accession>A0AAV8EI95</accession>
<dbReference type="AlphaFoldDB" id="A0AAV8EI95"/>
<reference evidence="2" key="1">
    <citation type="submission" date="2022-08" db="EMBL/GenBank/DDBJ databases">
        <authorList>
            <person name="Marques A."/>
        </authorList>
    </citation>
    <scope>NUCLEOTIDE SEQUENCE</scope>
    <source>
        <strain evidence="2">RhyPub2mFocal</strain>
        <tissue evidence="2">Leaves</tissue>
    </source>
</reference>
<evidence type="ECO:0000313" key="2">
    <source>
        <dbReference type="EMBL" id="KAJ4780973.1"/>
    </source>
</evidence>
<proteinExistence type="predicted"/>
<dbReference type="EMBL" id="JAMFTS010000003">
    <property type="protein sequence ID" value="KAJ4780973.1"/>
    <property type="molecule type" value="Genomic_DNA"/>
</dbReference>
<keyword evidence="3" id="KW-1185">Reference proteome</keyword>
<gene>
    <name evidence="2" type="ORF">LUZ62_065230</name>
</gene>
<dbReference type="InterPro" id="IPR026960">
    <property type="entry name" value="RVT-Znf"/>
</dbReference>
<dbReference type="PANTHER" id="PTHR33116:SF87">
    <property type="entry name" value="OS01G0158850 PROTEIN"/>
    <property type="match status" value="1"/>
</dbReference>
<dbReference type="GO" id="GO:0003964">
    <property type="term" value="F:RNA-directed DNA polymerase activity"/>
    <property type="evidence" value="ECO:0007669"/>
    <property type="project" value="UniProtKB-KW"/>
</dbReference>
<protein>
    <submittedName>
        <fullName evidence="2">RNA-directed DNA polymerase (Reverse transcriptase)-related family protein</fullName>
    </submittedName>
</protein>
<dbReference type="PANTHER" id="PTHR33116">
    <property type="entry name" value="REVERSE TRANSCRIPTASE ZINC-BINDING DOMAIN-CONTAINING PROTEIN-RELATED-RELATED"/>
    <property type="match status" value="1"/>
</dbReference>
<dbReference type="Pfam" id="PF13966">
    <property type="entry name" value="zf-RVT"/>
    <property type="match status" value="1"/>
</dbReference>
<organism evidence="2 3">
    <name type="scientific">Rhynchospora pubera</name>
    <dbReference type="NCBI Taxonomy" id="906938"/>
    <lineage>
        <taxon>Eukaryota</taxon>
        <taxon>Viridiplantae</taxon>
        <taxon>Streptophyta</taxon>
        <taxon>Embryophyta</taxon>
        <taxon>Tracheophyta</taxon>
        <taxon>Spermatophyta</taxon>
        <taxon>Magnoliopsida</taxon>
        <taxon>Liliopsida</taxon>
        <taxon>Poales</taxon>
        <taxon>Cyperaceae</taxon>
        <taxon>Cyperoideae</taxon>
        <taxon>Rhynchosporeae</taxon>
        <taxon>Rhynchospora</taxon>
    </lineage>
</organism>
<keyword evidence="2" id="KW-0808">Transferase</keyword>
<keyword evidence="2" id="KW-0548">Nucleotidyltransferase</keyword>
<dbReference type="Proteomes" id="UP001140206">
    <property type="component" value="Chromosome 3"/>
</dbReference>